<keyword evidence="1" id="KW-0472">Membrane</keyword>
<keyword evidence="1" id="KW-0812">Transmembrane</keyword>
<evidence type="ECO:0000313" key="3">
    <source>
        <dbReference type="Proteomes" id="UP001499986"/>
    </source>
</evidence>
<evidence type="ECO:0000256" key="1">
    <source>
        <dbReference type="SAM" id="Phobius"/>
    </source>
</evidence>
<organism evidence="2 3">
    <name type="scientific">Streptomyces coeruleofuscus</name>
    <dbReference type="NCBI Taxonomy" id="66879"/>
    <lineage>
        <taxon>Bacteria</taxon>
        <taxon>Bacillati</taxon>
        <taxon>Actinomycetota</taxon>
        <taxon>Actinomycetes</taxon>
        <taxon>Kitasatosporales</taxon>
        <taxon>Streptomycetaceae</taxon>
        <taxon>Streptomyces</taxon>
    </lineage>
</organism>
<comment type="caution">
    <text evidence="2">The sequence shown here is derived from an EMBL/GenBank/DDBJ whole genome shotgun (WGS) entry which is preliminary data.</text>
</comment>
<gene>
    <name evidence="2" type="ORF">GCM10010255_82560</name>
</gene>
<name>A0ABN3JG47_9ACTN</name>
<reference evidence="2 3" key="1">
    <citation type="journal article" date="2019" name="Int. J. Syst. Evol. Microbiol.">
        <title>The Global Catalogue of Microorganisms (GCM) 10K type strain sequencing project: providing services to taxonomists for standard genome sequencing and annotation.</title>
        <authorList>
            <consortium name="The Broad Institute Genomics Platform"/>
            <consortium name="The Broad Institute Genome Sequencing Center for Infectious Disease"/>
            <person name="Wu L."/>
            <person name="Ma J."/>
        </authorList>
    </citation>
    <scope>NUCLEOTIDE SEQUENCE [LARGE SCALE GENOMIC DNA]</scope>
    <source>
        <strain evidence="2 3">JCM 4358</strain>
    </source>
</reference>
<dbReference type="EMBL" id="BAAASE010000019">
    <property type="protein sequence ID" value="GAA2427488.1"/>
    <property type="molecule type" value="Genomic_DNA"/>
</dbReference>
<dbReference type="Proteomes" id="UP001499986">
    <property type="component" value="Unassembled WGS sequence"/>
</dbReference>
<sequence length="120" mass="13305">MSCLAKFFPPTPTKGFISPLVCAFFPLEQDFLVPDGGCTAPASDRNGATRCRRRPAWPTGVTHRIRSDTFAPRRCAVYEFAFEFAGNFLSGLALAASLVLARKVRARYARRRRPDDNPAP</sequence>
<evidence type="ECO:0000313" key="2">
    <source>
        <dbReference type="EMBL" id="GAA2427488.1"/>
    </source>
</evidence>
<keyword evidence="3" id="KW-1185">Reference proteome</keyword>
<accession>A0ABN3JG47</accession>
<feature type="transmembrane region" description="Helical" evidence="1">
    <location>
        <begin position="80"/>
        <end position="101"/>
    </location>
</feature>
<protein>
    <submittedName>
        <fullName evidence="2">Uncharacterized protein</fullName>
    </submittedName>
</protein>
<proteinExistence type="predicted"/>
<keyword evidence="1" id="KW-1133">Transmembrane helix</keyword>